<keyword evidence="3" id="KW-0732">Signal</keyword>
<dbReference type="GO" id="GO:0003755">
    <property type="term" value="F:peptidyl-prolyl cis-trans isomerase activity"/>
    <property type="evidence" value="ECO:0007669"/>
    <property type="project" value="UniProtKB-KW"/>
</dbReference>
<dbReference type="InterPro" id="IPR000297">
    <property type="entry name" value="PPIase_PpiC"/>
</dbReference>
<evidence type="ECO:0000313" key="10">
    <source>
        <dbReference type="Proteomes" id="UP000649604"/>
    </source>
</evidence>
<feature type="region of interest" description="Disordered" evidence="7">
    <location>
        <begin position="34"/>
        <end position="65"/>
    </location>
</feature>
<reference evidence="9" key="1">
    <citation type="submission" date="2019-11" db="EMBL/GenBank/DDBJ databases">
        <title>Microbial mats filling the niche in hypersaline microbial mats.</title>
        <authorList>
            <person name="Wong H.L."/>
            <person name="Macleod F.I."/>
            <person name="White R.A. III"/>
            <person name="Burns B.P."/>
        </authorList>
    </citation>
    <scope>NUCLEOTIDE SEQUENCE</scope>
    <source>
        <strain evidence="9">Rbin_158</strain>
    </source>
</reference>
<organism evidence="9 10">
    <name type="scientific">candidate division KSB3 bacterium</name>
    <dbReference type="NCBI Taxonomy" id="2044937"/>
    <lineage>
        <taxon>Bacteria</taxon>
        <taxon>candidate division KSB3</taxon>
    </lineage>
</organism>
<dbReference type="EC" id="5.2.1.8" evidence="2"/>
<gene>
    <name evidence="9" type="ORF">GF339_05690</name>
</gene>
<evidence type="ECO:0000256" key="2">
    <source>
        <dbReference type="ARBA" id="ARBA00013194"/>
    </source>
</evidence>
<dbReference type="Pfam" id="PF13624">
    <property type="entry name" value="SurA_N_3"/>
    <property type="match status" value="1"/>
</dbReference>
<dbReference type="SUPFAM" id="SSF54534">
    <property type="entry name" value="FKBP-like"/>
    <property type="match status" value="1"/>
</dbReference>
<evidence type="ECO:0000256" key="6">
    <source>
        <dbReference type="PROSITE-ProRule" id="PRU00278"/>
    </source>
</evidence>
<dbReference type="InterPro" id="IPR046357">
    <property type="entry name" value="PPIase_dom_sf"/>
</dbReference>
<evidence type="ECO:0000256" key="5">
    <source>
        <dbReference type="ARBA" id="ARBA00023235"/>
    </source>
</evidence>
<dbReference type="EMBL" id="WJJP01000176">
    <property type="protein sequence ID" value="MBD3324056.1"/>
    <property type="molecule type" value="Genomic_DNA"/>
</dbReference>
<comment type="caution">
    <text evidence="9">The sequence shown here is derived from an EMBL/GenBank/DDBJ whole genome shotgun (WGS) entry which is preliminary data.</text>
</comment>
<evidence type="ECO:0000256" key="1">
    <source>
        <dbReference type="ARBA" id="ARBA00000971"/>
    </source>
</evidence>
<evidence type="ECO:0000259" key="8">
    <source>
        <dbReference type="PROSITE" id="PS50198"/>
    </source>
</evidence>
<dbReference type="Gene3D" id="3.10.50.40">
    <property type="match status" value="1"/>
</dbReference>
<protein>
    <recommendedName>
        <fullName evidence="2">peptidylprolyl isomerase</fullName>
        <ecNumber evidence="2">5.2.1.8</ecNumber>
    </recommendedName>
</protein>
<accession>A0A9D5JUS7</accession>
<dbReference type="InterPro" id="IPR027304">
    <property type="entry name" value="Trigger_fact/SurA_dom_sf"/>
</dbReference>
<dbReference type="Gene3D" id="1.10.4030.10">
    <property type="entry name" value="Porin chaperone SurA, peptide-binding domain"/>
    <property type="match status" value="1"/>
</dbReference>
<dbReference type="SUPFAM" id="SSF109998">
    <property type="entry name" value="Triger factor/SurA peptide-binding domain-like"/>
    <property type="match status" value="1"/>
</dbReference>
<evidence type="ECO:0000256" key="3">
    <source>
        <dbReference type="ARBA" id="ARBA00022729"/>
    </source>
</evidence>
<evidence type="ECO:0000256" key="4">
    <source>
        <dbReference type="ARBA" id="ARBA00023110"/>
    </source>
</evidence>
<keyword evidence="4 6" id="KW-0697">Rotamase</keyword>
<dbReference type="Pfam" id="PF13145">
    <property type="entry name" value="Rotamase_2"/>
    <property type="match status" value="1"/>
</dbReference>
<name>A0A9D5JUS7_9BACT</name>
<dbReference type="AlphaFoldDB" id="A0A9D5JUS7"/>
<dbReference type="InterPro" id="IPR050245">
    <property type="entry name" value="PrsA_foldase"/>
</dbReference>
<keyword evidence="5 6" id="KW-0413">Isomerase</keyword>
<dbReference type="PANTHER" id="PTHR47245:SF1">
    <property type="entry name" value="FOLDASE PROTEIN PRSA"/>
    <property type="match status" value="1"/>
</dbReference>
<sequence length="352" mass="39228">MIAQDNNITPGPYAMFALSAVLCLGMLLGGCGNSEETEETPLPQASPSTAVAPEPSPRPASASSTAAVAVEVNGETITADQLAERLHIALQQGDVSTPPDEYTLNRLREEAVTEVIETTLIAQKAREQNVSVTDEEFQQSVQRLQQEYDGADIREILAEQGKSYEEWAKTQRETLLLEKLIDLNMASMIVVAPEEVRQYYERNKEKYDHPAQVRASQILTYDEATARKALQEIQAGAEFAHVAHKYSESHDAQHGGDLGFFEQGVMPPEFDEVIFSLNMGEVSEVIKTPYGYQIFKLTGQRDAHRTSFEEAKDQIATLLQQQKRMVAADLWLAELRENATILLHQEVIKQVH</sequence>
<comment type="catalytic activity">
    <reaction evidence="1">
        <text>[protein]-peptidylproline (omega=180) = [protein]-peptidylproline (omega=0)</text>
        <dbReference type="Rhea" id="RHEA:16237"/>
        <dbReference type="Rhea" id="RHEA-COMP:10747"/>
        <dbReference type="Rhea" id="RHEA-COMP:10748"/>
        <dbReference type="ChEBI" id="CHEBI:83833"/>
        <dbReference type="ChEBI" id="CHEBI:83834"/>
        <dbReference type="EC" id="5.2.1.8"/>
    </reaction>
</comment>
<dbReference type="PROSITE" id="PS50198">
    <property type="entry name" value="PPIC_PPIASE_2"/>
    <property type="match status" value="1"/>
</dbReference>
<evidence type="ECO:0000256" key="7">
    <source>
        <dbReference type="SAM" id="MobiDB-lite"/>
    </source>
</evidence>
<evidence type="ECO:0000313" key="9">
    <source>
        <dbReference type="EMBL" id="MBD3324056.1"/>
    </source>
</evidence>
<feature type="domain" description="PpiC" evidence="8">
    <location>
        <begin position="210"/>
        <end position="299"/>
    </location>
</feature>
<dbReference type="PANTHER" id="PTHR47245">
    <property type="entry name" value="PEPTIDYLPROLYL ISOMERASE"/>
    <property type="match status" value="1"/>
</dbReference>
<dbReference type="Proteomes" id="UP000649604">
    <property type="component" value="Unassembled WGS sequence"/>
</dbReference>
<proteinExistence type="predicted"/>